<dbReference type="EMBL" id="GGMR01010360">
    <property type="protein sequence ID" value="MBY22979.1"/>
    <property type="molecule type" value="Transcribed_RNA"/>
</dbReference>
<name>A0A2S2P0I9_SCHGA</name>
<dbReference type="AlphaFoldDB" id="A0A2S2P0I9"/>
<evidence type="ECO:0000313" key="1">
    <source>
        <dbReference type="EMBL" id="MBY22979.1"/>
    </source>
</evidence>
<proteinExistence type="predicted"/>
<organism evidence="1">
    <name type="scientific">Schizaphis graminum</name>
    <name type="common">Green bug aphid</name>
    <dbReference type="NCBI Taxonomy" id="13262"/>
    <lineage>
        <taxon>Eukaryota</taxon>
        <taxon>Metazoa</taxon>
        <taxon>Ecdysozoa</taxon>
        <taxon>Arthropoda</taxon>
        <taxon>Hexapoda</taxon>
        <taxon>Insecta</taxon>
        <taxon>Pterygota</taxon>
        <taxon>Neoptera</taxon>
        <taxon>Paraneoptera</taxon>
        <taxon>Hemiptera</taxon>
        <taxon>Sternorrhyncha</taxon>
        <taxon>Aphidomorpha</taxon>
        <taxon>Aphidoidea</taxon>
        <taxon>Aphididae</taxon>
        <taxon>Aphidini</taxon>
        <taxon>Schizaphis</taxon>
    </lineage>
</organism>
<protein>
    <submittedName>
        <fullName evidence="1">Uncharacterized protein</fullName>
    </submittedName>
</protein>
<gene>
    <name evidence="1" type="ORF">g.167582</name>
</gene>
<reference evidence="1" key="1">
    <citation type="submission" date="2018-04" db="EMBL/GenBank/DDBJ databases">
        <title>Transcriptome of Schizaphis graminum biotype I.</title>
        <authorList>
            <person name="Scully E.D."/>
            <person name="Geib S.M."/>
            <person name="Palmer N.A."/>
            <person name="Koch K."/>
            <person name="Bradshaw J."/>
            <person name="Heng-Moss T."/>
            <person name="Sarath G."/>
        </authorList>
    </citation>
    <scope>NUCLEOTIDE SEQUENCE</scope>
</reference>
<accession>A0A2S2P0I9</accession>
<sequence length="201" mass="22278">MRSRPTDGIGEKALREFWLQKLPPAIRTVVISLDGDLDSVAERSDRIMDATTSHKIASVSTYVDTDRLGRSTRTGKSTPHFALDHAINVPPITPAKRQLMFLSQRVRHRRAKMSRTVHISLRNLAETPEAPLPSAARLTRRVFVSDTRTGKQFLIESEAEISMLPPIAGARPAFDIVLTAANGTRIRTYGPKTLCLNLGVK</sequence>